<name>A0A843WSA9_COLES</name>
<proteinExistence type="predicted"/>
<evidence type="ECO:0000313" key="3">
    <source>
        <dbReference type="Proteomes" id="UP000652761"/>
    </source>
</evidence>
<sequence>MYRGTCASPLVRSTLVFRLVEFPPSVFTSRVVVTTSSRTEFPTVRLLSSGRARAGRRRRGGETSQQRQGARRAEEMGR</sequence>
<comment type="caution">
    <text evidence="2">The sequence shown here is derived from an EMBL/GenBank/DDBJ whole genome shotgun (WGS) entry which is preliminary data.</text>
</comment>
<evidence type="ECO:0000256" key="1">
    <source>
        <dbReference type="SAM" id="MobiDB-lite"/>
    </source>
</evidence>
<reference evidence="2" key="1">
    <citation type="submission" date="2017-07" db="EMBL/GenBank/DDBJ databases">
        <title>Taro Niue Genome Assembly and Annotation.</title>
        <authorList>
            <person name="Atibalentja N."/>
            <person name="Keating K."/>
            <person name="Fields C.J."/>
        </authorList>
    </citation>
    <scope>NUCLEOTIDE SEQUENCE</scope>
    <source>
        <strain evidence="2">Niue_2</strain>
        <tissue evidence="2">Leaf</tissue>
    </source>
</reference>
<gene>
    <name evidence="2" type="ORF">Taro_045851</name>
</gene>
<accession>A0A843WSA9</accession>
<evidence type="ECO:0000313" key="2">
    <source>
        <dbReference type="EMBL" id="MQM12929.1"/>
    </source>
</evidence>
<organism evidence="2 3">
    <name type="scientific">Colocasia esculenta</name>
    <name type="common">Wild taro</name>
    <name type="synonym">Arum esculentum</name>
    <dbReference type="NCBI Taxonomy" id="4460"/>
    <lineage>
        <taxon>Eukaryota</taxon>
        <taxon>Viridiplantae</taxon>
        <taxon>Streptophyta</taxon>
        <taxon>Embryophyta</taxon>
        <taxon>Tracheophyta</taxon>
        <taxon>Spermatophyta</taxon>
        <taxon>Magnoliopsida</taxon>
        <taxon>Liliopsida</taxon>
        <taxon>Araceae</taxon>
        <taxon>Aroideae</taxon>
        <taxon>Colocasieae</taxon>
        <taxon>Colocasia</taxon>
    </lineage>
</organism>
<feature type="region of interest" description="Disordered" evidence="1">
    <location>
        <begin position="46"/>
        <end position="78"/>
    </location>
</feature>
<dbReference type="EMBL" id="NMUH01005498">
    <property type="protein sequence ID" value="MQM12929.1"/>
    <property type="molecule type" value="Genomic_DNA"/>
</dbReference>
<protein>
    <submittedName>
        <fullName evidence="2">Uncharacterized protein</fullName>
    </submittedName>
</protein>
<keyword evidence="3" id="KW-1185">Reference proteome</keyword>
<dbReference type="Proteomes" id="UP000652761">
    <property type="component" value="Unassembled WGS sequence"/>
</dbReference>
<dbReference type="AlphaFoldDB" id="A0A843WSA9"/>